<evidence type="ECO:0000256" key="4">
    <source>
        <dbReference type="ARBA" id="ARBA00023136"/>
    </source>
</evidence>
<evidence type="ECO:0000256" key="3">
    <source>
        <dbReference type="ARBA" id="ARBA00022989"/>
    </source>
</evidence>
<evidence type="ECO:0000256" key="2">
    <source>
        <dbReference type="ARBA" id="ARBA00022692"/>
    </source>
</evidence>
<keyword evidence="3 6" id="KW-1133">Transmembrane helix</keyword>
<dbReference type="CDD" id="cd17317">
    <property type="entry name" value="MFS_SLC22"/>
    <property type="match status" value="1"/>
</dbReference>
<feature type="transmembrane region" description="Helical" evidence="6">
    <location>
        <begin position="613"/>
        <end position="632"/>
    </location>
</feature>
<sequence length="756" mass="83295">MGQGTYDGEASGAPAQPGPARPPAGPAGYAGSAAAGIADQLAQESPTSPPRRCWPSTTPRTIRTAAVMTGADDGEGGDGEGSAAEEEEALVASPVVQGRGLTEEEKKRLALHRQPSKEMDLDDLLPQVGEFGRYQKILLWFVCLPACIPCGFCAFNQLFMADTPPHWCKNVELENMLPNASQEYRKLLSIPADGPNGTYQSCARYAVDWAALLKSTSPYDLEPNSSWSTEPCHDGWEYDTSEITSSIVIDFNLVCSKDIYPTIGLAALNTGGPVGVYLFGVLNDRLGRRLSFFLCLATLIIGSICTAVAPEFWSWAVSRIIVGLTIPAIYQIPFIISLELVGPNYRSFVTVMTCLFYTLGLVLLAGVTYLVRNWVTLALATSLPFLVYFIYWWFLPESPRWLLAKGRLEEASKVLETLARVNQHELPESFKQKLKQRMMLHRTKSEEKRLKEGPSVFALCKTPNMRLKTTLITLNWFANNMVYVGLSYYGPALGNNEYLSFLLSSLVEIPSYLACWVVMDWWGRRWPLSICMILSGISCIVTVLLPEDAVTATLVLYLFSKFAISASFLIIYPFAGELYPTQMRGVGIGASGYIAGLGLILIPFITYLGRENLVLPLVIMGAISVLGGLTGLRLPETLHHSLPQTVEEGEEFGKDWSMADCIQCIPKRPLPKESYEDQCDVSANFELTSLPTAIQLPGPPDQEDSPLTPLNRSFESAARRSMSVRGSRGSKSRLVRQASTMETPIDSSGFKMTYWF</sequence>
<keyword evidence="9" id="KW-1185">Reference proteome</keyword>
<feature type="compositionally biased region" description="Low complexity" evidence="5">
    <location>
        <begin position="26"/>
        <end position="38"/>
    </location>
</feature>
<dbReference type="InterPro" id="IPR005828">
    <property type="entry name" value="MFS_sugar_transport-like"/>
</dbReference>
<accession>A0AAE1GWT4</accession>
<dbReference type="Pfam" id="PF00083">
    <property type="entry name" value="Sugar_tr"/>
    <property type="match status" value="1"/>
</dbReference>
<dbReference type="InterPro" id="IPR020846">
    <property type="entry name" value="MFS_dom"/>
</dbReference>
<feature type="transmembrane region" description="Helical" evidence="6">
    <location>
        <begin position="348"/>
        <end position="371"/>
    </location>
</feature>
<feature type="region of interest" description="Disordered" evidence="5">
    <location>
        <begin position="1"/>
        <end position="104"/>
    </location>
</feature>
<organism evidence="8 9">
    <name type="scientific">Frankliniella fusca</name>
    <dbReference type="NCBI Taxonomy" id="407009"/>
    <lineage>
        <taxon>Eukaryota</taxon>
        <taxon>Metazoa</taxon>
        <taxon>Ecdysozoa</taxon>
        <taxon>Arthropoda</taxon>
        <taxon>Hexapoda</taxon>
        <taxon>Insecta</taxon>
        <taxon>Pterygota</taxon>
        <taxon>Neoptera</taxon>
        <taxon>Paraneoptera</taxon>
        <taxon>Thysanoptera</taxon>
        <taxon>Terebrantia</taxon>
        <taxon>Thripoidea</taxon>
        <taxon>Thripidae</taxon>
        <taxon>Frankliniella</taxon>
    </lineage>
</organism>
<evidence type="ECO:0000259" key="7">
    <source>
        <dbReference type="PROSITE" id="PS50850"/>
    </source>
</evidence>
<feature type="transmembrane region" description="Helical" evidence="6">
    <location>
        <begin position="586"/>
        <end position="607"/>
    </location>
</feature>
<evidence type="ECO:0000256" key="5">
    <source>
        <dbReference type="SAM" id="MobiDB-lite"/>
    </source>
</evidence>
<comment type="caution">
    <text evidence="8">The sequence shown here is derived from an EMBL/GenBank/DDBJ whole genome shotgun (WGS) entry which is preliminary data.</text>
</comment>
<dbReference type="Gene3D" id="1.20.1250.20">
    <property type="entry name" value="MFS general substrate transporter like domains"/>
    <property type="match status" value="1"/>
</dbReference>
<feature type="compositionally biased region" description="Pro residues" evidence="5">
    <location>
        <begin position="16"/>
        <end position="25"/>
    </location>
</feature>
<dbReference type="PROSITE" id="PS50850">
    <property type="entry name" value="MFS"/>
    <property type="match status" value="1"/>
</dbReference>
<dbReference type="EMBL" id="JAHWGI010000182">
    <property type="protein sequence ID" value="KAK3910662.1"/>
    <property type="molecule type" value="Genomic_DNA"/>
</dbReference>
<name>A0AAE1GWT4_9NEOP</name>
<reference evidence="8" key="2">
    <citation type="journal article" date="2023" name="BMC Genomics">
        <title>Pest status, molecular evolution, and epigenetic factors derived from the genome assembly of Frankliniella fusca, a thysanopteran phytovirus vector.</title>
        <authorList>
            <person name="Catto M.A."/>
            <person name="Labadie P.E."/>
            <person name="Jacobson A.L."/>
            <person name="Kennedy G.G."/>
            <person name="Srinivasan R."/>
            <person name="Hunt B.G."/>
        </authorList>
    </citation>
    <scope>NUCLEOTIDE SEQUENCE</scope>
    <source>
        <strain evidence="8">PL_HMW_Pooled</strain>
    </source>
</reference>
<feature type="transmembrane region" description="Helical" evidence="6">
    <location>
        <begin position="377"/>
        <end position="395"/>
    </location>
</feature>
<proteinExistence type="predicted"/>
<dbReference type="PANTHER" id="PTHR24064">
    <property type="entry name" value="SOLUTE CARRIER FAMILY 22 MEMBER"/>
    <property type="match status" value="1"/>
</dbReference>
<dbReference type="SUPFAM" id="SSF103473">
    <property type="entry name" value="MFS general substrate transporter"/>
    <property type="match status" value="1"/>
</dbReference>
<feature type="transmembrane region" description="Helical" evidence="6">
    <location>
        <begin position="259"/>
        <end position="279"/>
    </location>
</feature>
<feature type="transmembrane region" description="Helical" evidence="6">
    <location>
        <begin position="315"/>
        <end position="336"/>
    </location>
</feature>
<feature type="transmembrane region" description="Helical" evidence="6">
    <location>
        <begin position="471"/>
        <end position="492"/>
    </location>
</feature>
<feature type="transmembrane region" description="Helical" evidence="6">
    <location>
        <begin position="526"/>
        <end position="545"/>
    </location>
</feature>
<dbReference type="Proteomes" id="UP001219518">
    <property type="component" value="Unassembled WGS sequence"/>
</dbReference>
<feature type="transmembrane region" description="Helical" evidence="6">
    <location>
        <begin position="137"/>
        <end position="159"/>
    </location>
</feature>
<feature type="transmembrane region" description="Helical" evidence="6">
    <location>
        <begin position="291"/>
        <end position="309"/>
    </location>
</feature>
<feature type="transmembrane region" description="Helical" evidence="6">
    <location>
        <begin position="551"/>
        <end position="574"/>
    </location>
</feature>
<dbReference type="AlphaFoldDB" id="A0AAE1GWT4"/>
<evidence type="ECO:0000256" key="1">
    <source>
        <dbReference type="ARBA" id="ARBA00004141"/>
    </source>
</evidence>
<evidence type="ECO:0000313" key="9">
    <source>
        <dbReference type="Proteomes" id="UP001219518"/>
    </source>
</evidence>
<feature type="domain" description="Major facilitator superfamily (MFS) profile" evidence="7">
    <location>
        <begin position="203"/>
        <end position="639"/>
    </location>
</feature>
<feature type="compositionally biased region" description="Acidic residues" evidence="5">
    <location>
        <begin position="72"/>
        <end position="89"/>
    </location>
</feature>
<keyword evidence="4 6" id="KW-0472">Membrane</keyword>
<feature type="region of interest" description="Disordered" evidence="5">
    <location>
        <begin position="716"/>
        <end position="736"/>
    </location>
</feature>
<keyword evidence="2 6" id="KW-0812">Transmembrane</keyword>
<reference evidence="8" key="1">
    <citation type="submission" date="2021-07" db="EMBL/GenBank/DDBJ databases">
        <authorList>
            <person name="Catto M.A."/>
            <person name="Jacobson A."/>
            <person name="Kennedy G."/>
            <person name="Labadie P."/>
            <person name="Hunt B.G."/>
            <person name="Srinivasan R."/>
        </authorList>
    </citation>
    <scope>NUCLEOTIDE SEQUENCE</scope>
    <source>
        <strain evidence="8">PL_HMW_Pooled</strain>
        <tissue evidence="8">Head</tissue>
    </source>
</reference>
<dbReference type="GO" id="GO:0022857">
    <property type="term" value="F:transmembrane transporter activity"/>
    <property type="evidence" value="ECO:0007669"/>
    <property type="project" value="InterPro"/>
</dbReference>
<evidence type="ECO:0000256" key="6">
    <source>
        <dbReference type="SAM" id="Phobius"/>
    </source>
</evidence>
<dbReference type="GO" id="GO:0016020">
    <property type="term" value="C:membrane"/>
    <property type="evidence" value="ECO:0007669"/>
    <property type="project" value="UniProtKB-SubCell"/>
</dbReference>
<gene>
    <name evidence="8" type="ORF">KUF71_020476</name>
</gene>
<dbReference type="InterPro" id="IPR036259">
    <property type="entry name" value="MFS_trans_sf"/>
</dbReference>
<evidence type="ECO:0000313" key="8">
    <source>
        <dbReference type="EMBL" id="KAK3910662.1"/>
    </source>
</evidence>
<protein>
    <submittedName>
        <fullName evidence="8">Carcinine transporter</fullName>
    </submittedName>
</protein>
<comment type="subcellular location">
    <subcellularLocation>
        <location evidence="1">Membrane</location>
        <topology evidence="1">Multi-pass membrane protein</topology>
    </subcellularLocation>
</comment>